<gene>
    <name evidence="6" type="ORF">NIES593_22410</name>
</gene>
<dbReference type="OrthoDB" id="9800445at2"/>
<dbReference type="RefSeq" id="WP_073601699.1">
    <property type="nucleotide sequence ID" value="NZ_MRCB01000053.1"/>
</dbReference>
<sequence>MSYTIPNNCIKCGTCKPLCPTGAIEIDDGQYWIEPGLCDGCQDRYSEPQCVVHCPIDCPTPLQAKKGRYKAAERIATSPDLFSNGKNNPFASSMVIWEACKLLSGAKILPWKTDANGKLYYQRAVKHGRGAIAFRLSNDRESDLPQTLDEAAALPILDAIDIRSACLHLIYAAYATTLEKPWEQEFIISDLQIEKYLGLDKRKDLTKATKLTLIKILARQPCQLLTTIDWPQQGKVEGFSVEESRLWHLGAIHHHFQQDESGHKHLMGITFRIRAGRWAEYFLNKQSYRKRTAFYQYGTLPQFLLSTVMSIWQQHQGAVRMMLWLLFKVKMGQQQCITVPTLMRVGYGKEKILEASLKREHRKRLVRTFESDLEVLNYYGLKPIFDPATYQSEIQPLWAKLDELPEDAEEALEFWTNDGSGDRRLTDSGPRGKWDLLMKARILGFELPSEWAEQLAKLEKKKQQKTARKTRPRMNFELSAEEIQTARKHRGISQRDLAKKLGKSQSWIRDLENGRFCAKLEDQLLLRKLLGLS</sequence>
<dbReference type="GO" id="GO:0046872">
    <property type="term" value="F:metal ion binding"/>
    <property type="evidence" value="ECO:0007669"/>
    <property type="project" value="UniProtKB-KW"/>
</dbReference>
<reference evidence="6 7" key="1">
    <citation type="submission" date="2016-11" db="EMBL/GenBank/DDBJ databases">
        <title>Draft Genome Sequences of Nine Cyanobacterial Strains from Diverse Habitats.</title>
        <authorList>
            <person name="Zhu T."/>
            <person name="Hou S."/>
            <person name="Lu X."/>
            <person name="Hess W.R."/>
        </authorList>
    </citation>
    <scope>NUCLEOTIDE SEQUENCE [LARGE SCALE GENOMIC DNA]</scope>
    <source>
        <strain evidence="6 7">NIES-593</strain>
    </source>
</reference>
<evidence type="ECO:0000313" key="6">
    <source>
        <dbReference type="EMBL" id="OKH18138.1"/>
    </source>
</evidence>
<keyword evidence="1" id="KW-0479">Metal-binding</keyword>
<keyword evidence="7" id="KW-1185">Reference proteome</keyword>
<accession>A0A1U7H799</accession>
<dbReference type="Gene3D" id="1.10.260.40">
    <property type="entry name" value="lambda repressor-like DNA-binding domains"/>
    <property type="match status" value="1"/>
</dbReference>
<protein>
    <submittedName>
        <fullName evidence="6">Transcriptional regulator</fullName>
    </submittedName>
</protein>
<evidence type="ECO:0000256" key="1">
    <source>
        <dbReference type="ARBA" id="ARBA00022723"/>
    </source>
</evidence>
<dbReference type="CDD" id="cd00093">
    <property type="entry name" value="HTH_XRE"/>
    <property type="match status" value="1"/>
</dbReference>
<evidence type="ECO:0000259" key="5">
    <source>
        <dbReference type="PROSITE" id="PS51379"/>
    </source>
</evidence>
<dbReference type="Pfam" id="PF00037">
    <property type="entry name" value="Fer4"/>
    <property type="match status" value="1"/>
</dbReference>
<dbReference type="InterPro" id="IPR017900">
    <property type="entry name" value="4Fe4S_Fe_S_CS"/>
</dbReference>
<dbReference type="GO" id="GO:0003677">
    <property type="term" value="F:DNA binding"/>
    <property type="evidence" value="ECO:0007669"/>
    <property type="project" value="InterPro"/>
</dbReference>
<dbReference type="PROSITE" id="PS51379">
    <property type="entry name" value="4FE4S_FER_2"/>
    <property type="match status" value="1"/>
</dbReference>
<dbReference type="STRING" id="1921803.NIES593_22410"/>
<proteinExistence type="predicted"/>
<comment type="caution">
    <text evidence="6">The sequence shown here is derived from an EMBL/GenBank/DDBJ whole genome shotgun (WGS) entry which is preliminary data.</text>
</comment>
<evidence type="ECO:0000256" key="2">
    <source>
        <dbReference type="ARBA" id="ARBA00023004"/>
    </source>
</evidence>
<feature type="domain" description="4Fe-4S ferredoxin-type" evidence="5">
    <location>
        <begin position="1"/>
        <end position="29"/>
    </location>
</feature>
<dbReference type="GO" id="GO:0051536">
    <property type="term" value="F:iron-sulfur cluster binding"/>
    <property type="evidence" value="ECO:0007669"/>
    <property type="project" value="UniProtKB-KW"/>
</dbReference>
<dbReference type="Gene3D" id="3.30.70.20">
    <property type="match status" value="1"/>
</dbReference>
<dbReference type="EMBL" id="MRCB01000053">
    <property type="protein sequence ID" value="OKH18138.1"/>
    <property type="molecule type" value="Genomic_DNA"/>
</dbReference>
<dbReference type="SUPFAM" id="SSF54862">
    <property type="entry name" value="4Fe-4S ferredoxins"/>
    <property type="match status" value="1"/>
</dbReference>
<dbReference type="InterPro" id="IPR017896">
    <property type="entry name" value="4Fe4S_Fe-S-bd"/>
</dbReference>
<evidence type="ECO:0000259" key="4">
    <source>
        <dbReference type="PROSITE" id="PS50943"/>
    </source>
</evidence>
<dbReference type="Pfam" id="PF01381">
    <property type="entry name" value="HTH_3"/>
    <property type="match status" value="1"/>
</dbReference>
<dbReference type="PROSITE" id="PS50943">
    <property type="entry name" value="HTH_CROC1"/>
    <property type="match status" value="1"/>
</dbReference>
<dbReference type="PROSITE" id="PS00198">
    <property type="entry name" value="4FE4S_FER_1"/>
    <property type="match status" value="1"/>
</dbReference>
<dbReference type="AlphaFoldDB" id="A0A1U7H799"/>
<feature type="domain" description="HTH cro/C1-type" evidence="4">
    <location>
        <begin position="483"/>
        <end position="533"/>
    </location>
</feature>
<dbReference type="InterPro" id="IPR001387">
    <property type="entry name" value="Cro/C1-type_HTH"/>
</dbReference>
<evidence type="ECO:0000256" key="3">
    <source>
        <dbReference type="ARBA" id="ARBA00023014"/>
    </source>
</evidence>
<evidence type="ECO:0000313" key="7">
    <source>
        <dbReference type="Proteomes" id="UP000186868"/>
    </source>
</evidence>
<keyword evidence="3" id="KW-0411">Iron-sulfur</keyword>
<dbReference type="SUPFAM" id="SSF47413">
    <property type="entry name" value="lambda repressor-like DNA-binding domains"/>
    <property type="match status" value="1"/>
</dbReference>
<name>A0A1U7H799_9CYAN</name>
<organism evidence="6 7">
    <name type="scientific">Hydrococcus rivularis NIES-593</name>
    <dbReference type="NCBI Taxonomy" id="1921803"/>
    <lineage>
        <taxon>Bacteria</taxon>
        <taxon>Bacillati</taxon>
        <taxon>Cyanobacteriota</taxon>
        <taxon>Cyanophyceae</taxon>
        <taxon>Pleurocapsales</taxon>
        <taxon>Hydrococcaceae</taxon>
        <taxon>Hydrococcus</taxon>
    </lineage>
</organism>
<dbReference type="Proteomes" id="UP000186868">
    <property type="component" value="Unassembled WGS sequence"/>
</dbReference>
<dbReference type="InterPro" id="IPR010982">
    <property type="entry name" value="Lambda_DNA-bd_dom_sf"/>
</dbReference>
<keyword evidence="2" id="KW-0408">Iron</keyword>
<dbReference type="SMART" id="SM00530">
    <property type="entry name" value="HTH_XRE"/>
    <property type="match status" value="1"/>
</dbReference>